<name>A0A5D4XSD5_9GAMM</name>
<evidence type="ECO:0000313" key="1">
    <source>
        <dbReference type="EMBL" id="TYT26984.1"/>
    </source>
</evidence>
<proteinExistence type="predicted"/>
<organism evidence="1 2">
    <name type="scientific">Luteimonas viscosa</name>
    <dbReference type="NCBI Taxonomy" id="1132694"/>
    <lineage>
        <taxon>Bacteria</taxon>
        <taxon>Pseudomonadati</taxon>
        <taxon>Pseudomonadota</taxon>
        <taxon>Gammaproteobacteria</taxon>
        <taxon>Lysobacterales</taxon>
        <taxon>Lysobacteraceae</taxon>
        <taxon>Luteimonas</taxon>
    </lineage>
</organism>
<dbReference type="RefSeq" id="WP_149103537.1">
    <property type="nucleotide sequence ID" value="NZ_VTFT01000001.1"/>
</dbReference>
<gene>
    <name evidence="1" type="ORF">FZO89_12335</name>
</gene>
<protein>
    <submittedName>
        <fullName evidence="1">Uncharacterized protein</fullName>
    </submittedName>
</protein>
<dbReference type="OrthoDB" id="5976043at2"/>
<comment type="caution">
    <text evidence="1">The sequence shown here is derived from an EMBL/GenBank/DDBJ whole genome shotgun (WGS) entry which is preliminary data.</text>
</comment>
<sequence>MTMDPIPLEDLALLDVLHRVFQCDESIPIEPEMKQRLIESALVEDTDEGLRLTDAGVAMCKSFRHRIEADKRAAMIIGQRG</sequence>
<dbReference type="AlphaFoldDB" id="A0A5D4XSD5"/>
<evidence type="ECO:0000313" key="2">
    <source>
        <dbReference type="Proteomes" id="UP000324973"/>
    </source>
</evidence>
<dbReference type="EMBL" id="VTFT01000001">
    <property type="protein sequence ID" value="TYT26984.1"/>
    <property type="molecule type" value="Genomic_DNA"/>
</dbReference>
<dbReference type="Proteomes" id="UP000324973">
    <property type="component" value="Unassembled WGS sequence"/>
</dbReference>
<keyword evidence="2" id="KW-1185">Reference proteome</keyword>
<reference evidence="1 2" key="1">
    <citation type="submission" date="2019-08" db="EMBL/GenBank/DDBJ databases">
        <title>Luteimonas viscosus sp. nov., isolated from soil of a sunflower field.</title>
        <authorList>
            <person name="Jianli Z."/>
            <person name="Ying Z."/>
        </authorList>
    </citation>
    <scope>NUCLEOTIDE SEQUENCE [LARGE SCALE GENOMIC DNA]</scope>
    <source>
        <strain evidence="1 2">XBU10</strain>
    </source>
</reference>
<accession>A0A5D4XSD5</accession>